<protein>
    <recommendedName>
        <fullName evidence="4">RHS repeat protein</fullName>
    </recommendedName>
</protein>
<proteinExistence type="predicted"/>
<name>A0A367EJ44_9ACTN</name>
<evidence type="ECO:0000313" key="2">
    <source>
        <dbReference type="EMBL" id="RCG17712.1"/>
    </source>
</evidence>
<organism evidence="2 3">
    <name type="scientific">Streptomyces diacarni</name>
    <dbReference type="NCBI Taxonomy" id="2800381"/>
    <lineage>
        <taxon>Bacteria</taxon>
        <taxon>Bacillati</taxon>
        <taxon>Actinomycetota</taxon>
        <taxon>Actinomycetes</taxon>
        <taxon>Kitasatosporales</taxon>
        <taxon>Streptomycetaceae</taxon>
        <taxon>Streptomyces</taxon>
    </lineage>
</organism>
<dbReference type="InterPro" id="IPR006530">
    <property type="entry name" value="YD"/>
</dbReference>
<feature type="region of interest" description="Disordered" evidence="1">
    <location>
        <begin position="253"/>
        <end position="284"/>
    </location>
</feature>
<feature type="compositionally biased region" description="Basic and acidic residues" evidence="1">
    <location>
        <begin position="47"/>
        <end position="56"/>
    </location>
</feature>
<sequence length="376" mass="41001">MAHKRPERGSTPQDSHAITLCNRLYVGNRSLGLRDRWLLRYTNEHEKWRPDSDPTGRSRGGNRRGRDGSQTVLTYTADGNVETYEDFGGKTQYRYDEANRLTSLTALDGKKTTYASDNNDTRTSTTYPGGTWQSVTLDKSSRPTKIKTTNGDTTLVDLSHTYTSGGKTVDGTKFRTATEAVEDLKRTHTYDSAGRGGEEAATVHGRRSQRRGVPAARRGCGSAPWRASWALTLRWGVRSSCWPDWPKGWVGNAGVGDRARPGRRWRAGGGSGRGGGTRRHRATAEPQVPGRVAAANGGHIRAGAGSSVIRWLDVHPDYARRAEPADILKALGLQAWNGAPRGEADSPCAGVRARMPAQPTSTCLVSSANVRPMVFR</sequence>
<evidence type="ECO:0008006" key="4">
    <source>
        <dbReference type="Google" id="ProtNLM"/>
    </source>
</evidence>
<reference evidence="2 3" key="1">
    <citation type="submission" date="2018-06" db="EMBL/GenBank/DDBJ databases">
        <title>Streptomyces reniochalinae sp. nov. and Streptomyces diacarnus sp. nov. from marine sponges.</title>
        <authorList>
            <person name="Li L."/>
        </authorList>
    </citation>
    <scope>NUCLEOTIDE SEQUENCE [LARGE SCALE GENOMIC DNA]</scope>
    <source>
        <strain evidence="2 3">LHW51701</strain>
    </source>
</reference>
<gene>
    <name evidence="2" type="ORF">DTL70_26975</name>
</gene>
<accession>A0A367EJ44</accession>
<dbReference type="NCBIfam" id="TIGR01643">
    <property type="entry name" value="YD_repeat_2x"/>
    <property type="match status" value="1"/>
</dbReference>
<evidence type="ECO:0000313" key="3">
    <source>
        <dbReference type="Proteomes" id="UP000252914"/>
    </source>
</evidence>
<evidence type="ECO:0000256" key="1">
    <source>
        <dbReference type="SAM" id="MobiDB-lite"/>
    </source>
</evidence>
<dbReference type="Gene3D" id="2.180.10.10">
    <property type="entry name" value="RHS repeat-associated core"/>
    <property type="match status" value="1"/>
</dbReference>
<dbReference type="Proteomes" id="UP000252914">
    <property type="component" value="Unassembled WGS sequence"/>
</dbReference>
<feature type="region of interest" description="Disordered" evidence="1">
    <location>
        <begin position="47"/>
        <end position="71"/>
    </location>
</feature>
<feature type="region of interest" description="Disordered" evidence="1">
    <location>
        <begin position="190"/>
        <end position="221"/>
    </location>
</feature>
<dbReference type="EMBL" id="QOIN01000054">
    <property type="protein sequence ID" value="RCG17712.1"/>
    <property type="molecule type" value="Genomic_DNA"/>
</dbReference>
<keyword evidence="3" id="KW-1185">Reference proteome</keyword>
<comment type="caution">
    <text evidence="2">The sequence shown here is derived from an EMBL/GenBank/DDBJ whole genome shotgun (WGS) entry which is preliminary data.</text>
</comment>
<dbReference type="AlphaFoldDB" id="A0A367EJ44"/>